<sequence>MLEAANRERWASLLGGEGSADSALAGYQAARKSDGGVGPNPAPNRRHQRRSRAVETAVPGGIEQPKVKMTSENAYSTDLQSQAAGTTLVAGLRANGGLTHAERELIARRIASPSG</sequence>
<protein>
    <submittedName>
        <fullName evidence="2">FAD linked oxidase family protein</fullName>
    </submittedName>
</protein>
<feature type="region of interest" description="Disordered" evidence="1">
    <location>
        <begin position="25"/>
        <end position="61"/>
    </location>
</feature>
<organism evidence="2 3">
    <name type="scientific">Bradyrhizobium oligotrophicum S58</name>
    <dbReference type="NCBI Taxonomy" id="1245469"/>
    <lineage>
        <taxon>Bacteria</taxon>
        <taxon>Pseudomonadati</taxon>
        <taxon>Pseudomonadota</taxon>
        <taxon>Alphaproteobacteria</taxon>
        <taxon>Hyphomicrobiales</taxon>
        <taxon>Nitrobacteraceae</taxon>
        <taxon>Bradyrhizobium</taxon>
    </lineage>
</organism>
<proteinExistence type="predicted"/>
<dbReference type="EMBL" id="AP012603">
    <property type="protein sequence ID" value="BAM89142.1"/>
    <property type="molecule type" value="Genomic_DNA"/>
</dbReference>
<dbReference type="KEGG" id="aol:S58_31440"/>
<evidence type="ECO:0000313" key="2">
    <source>
        <dbReference type="EMBL" id="BAM89142.1"/>
    </source>
</evidence>
<gene>
    <name evidence="2" type="ORF">S58_31440</name>
</gene>
<evidence type="ECO:0000256" key="1">
    <source>
        <dbReference type="SAM" id="MobiDB-lite"/>
    </source>
</evidence>
<reference evidence="2 3" key="1">
    <citation type="journal article" date="2013" name="Appl. Environ. Microbiol.">
        <title>Genome analysis suggests that the soil oligotrophic bacterium Agromonas oligotrophica (Bradyrhizobium oligotrophicum) is a nitrogen-fixing symbiont of Aeschynomene indica.</title>
        <authorList>
            <person name="Okubo T."/>
            <person name="Fukushima S."/>
            <person name="Itakura M."/>
            <person name="Oshima K."/>
            <person name="Longtonglang A."/>
            <person name="Teaumroong N."/>
            <person name="Mitsui H."/>
            <person name="Hattori M."/>
            <person name="Hattori R."/>
            <person name="Hattori T."/>
            <person name="Minamisawa K."/>
        </authorList>
    </citation>
    <scope>NUCLEOTIDE SEQUENCE [LARGE SCALE GENOMIC DNA]</scope>
    <source>
        <strain evidence="2 3">S58</strain>
    </source>
</reference>
<keyword evidence="3" id="KW-1185">Reference proteome</keyword>
<dbReference type="AlphaFoldDB" id="M4Z7B2"/>
<dbReference type="HOGENOM" id="CLU_2104322_0_0_5"/>
<accession>M4Z7B2</accession>
<name>M4Z7B2_9BRAD</name>
<evidence type="ECO:0000313" key="3">
    <source>
        <dbReference type="Proteomes" id="UP000011841"/>
    </source>
</evidence>
<dbReference type="Proteomes" id="UP000011841">
    <property type="component" value="Chromosome"/>
</dbReference>